<dbReference type="PROSITE" id="PS50003">
    <property type="entry name" value="PH_DOMAIN"/>
    <property type="match status" value="1"/>
</dbReference>
<sequence length="940" mass="107017">MKSFTKMKENSKIARNVMRNMVQSTVAKLKFISNQKKIRKRQKGNLNMKSLLVALDEDSIDGKSFFAMEDKNKSHTFRQDNILMKGILKSLQNNKDQLFVLYKKGFASIARLESYENIKQPDYPSKVIFLSDCFDVIRTSIKRNPFTIILFTKNERLLVSAETERDCMLWLTAIEQEREACGSFVYNEPKYLKSWIVNVRCRGNFSLKGWYLLGVTLTQLDFVSQSVAGVVSSLDVKSIERSGYTENSFYMEIWMCNTLCLLWLDMEDAQSACSIDQLIKQLTGKGKKSFTDSPLLRKSYKDKAKNTTQINLLSKASLYSADEDEISSASSLCSSRSNSSDFQKLNKFKNSSSSFCSSPELHPQDHKNRYPYYSSSSSNVSECNDISLRDGETNENCFTSLHNTSASSSLADDESDVFLDLEQAVSTNDLTSIYRNPTYVDFSYKSLQHLSINTGIEERQKKSKFKTLLRRRFSKNLEKASIDKEKLSISDLHSSIFAQLEFRPSPSVFKNIRTVSGINEDCTKTMTKSLNSDIEPVYESVLSPNDFAQSKFLSPDSEKVYGANNFATSRRTSNRNALPPIPPQRITSRFSFDGVDTTDFFNKKKGKDSKKDNPYEEVSYEKMINKSLSTIEIPPHITQGYEQMNAESSIVESKSYEEISGGPLTRSKINDTHRDASMKSFSKAMVFKLAENDSLNCDDEEDSYAKISPSPRDFQSKEDNGVLKTFMAIRKNDLSIGCQSPLECSRVISRSTPAHSTPTHNREMPVLNRNKISPSISGLKMNLSSYTNVSPSFPHSPSHDVDYSVPYKNEIKEEELTYLNNSYFSTNATPEYESMLYPNKLDDNTYDNIENQINKRCKTLAYADVLIDKPSLNNSDKDKELLKEDECCYMQIDFEKSQGVSEAIKDLRTKQSPTNHLSSNDKNDYLTDLSYKTFKKFNNT</sequence>
<dbReference type="RefSeq" id="XP_065651964.1">
    <property type="nucleotide sequence ID" value="XM_065795892.1"/>
</dbReference>
<organism evidence="3 4">
    <name type="scientific">Hydra vulgaris</name>
    <name type="common">Hydra</name>
    <name type="synonym">Hydra attenuata</name>
    <dbReference type="NCBI Taxonomy" id="6087"/>
    <lineage>
        <taxon>Eukaryota</taxon>
        <taxon>Metazoa</taxon>
        <taxon>Cnidaria</taxon>
        <taxon>Hydrozoa</taxon>
        <taxon>Hydroidolina</taxon>
        <taxon>Anthoathecata</taxon>
        <taxon>Aplanulata</taxon>
        <taxon>Hydridae</taxon>
        <taxon>Hydra</taxon>
    </lineage>
</organism>
<evidence type="ECO:0000313" key="3">
    <source>
        <dbReference type="Proteomes" id="UP001652625"/>
    </source>
</evidence>
<name>A0ABM4BS48_HYDVU</name>
<dbReference type="PANTHER" id="PTHR10614">
    <property type="entry name" value="INSULIN RECEPTOR SUBSTRATE"/>
    <property type="match status" value="1"/>
</dbReference>
<dbReference type="Gene3D" id="2.30.29.30">
    <property type="entry name" value="Pleckstrin-homology domain (PH domain)/Phosphotyrosine-binding domain (PTB)"/>
    <property type="match status" value="1"/>
</dbReference>
<dbReference type="Proteomes" id="UP001652625">
    <property type="component" value="Chromosome 04"/>
</dbReference>
<accession>A0ABM4BS48</accession>
<dbReference type="PANTHER" id="PTHR10614:SF13">
    <property type="entry name" value="INSULIN RECEPTOR SUBSTRATE 1"/>
    <property type="match status" value="1"/>
</dbReference>
<evidence type="ECO:0000256" key="1">
    <source>
        <dbReference type="ARBA" id="ARBA00022737"/>
    </source>
</evidence>
<reference evidence="4" key="1">
    <citation type="submission" date="2025-08" db="UniProtKB">
        <authorList>
            <consortium name="RefSeq"/>
        </authorList>
    </citation>
    <scope>IDENTIFICATION</scope>
</reference>
<keyword evidence="3" id="KW-1185">Reference proteome</keyword>
<proteinExistence type="predicted"/>
<gene>
    <name evidence="4" type="primary">LOC101240709</name>
</gene>
<dbReference type="InterPro" id="IPR039011">
    <property type="entry name" value="IRS"/>
</dbReference>
<feature type="domain" description="PH" evidence="2">
    <location>
        <begin position="81"/>
        <end position="179"/>
    </location>
</feature>
<dbReference type="Pfam" id="PF00169">
    <property type="entry name" value="PH"/>
    <property type="match status" value="1"/>
</dbReference>
<protein>
    <submittedName>
        <fullName evidence="4">Uncharacterized protein LOC101240709 isoform X5</fullName>
    </submittedName>
</protein>
<keyword evidence="1" id="KW-0677">Repeat</keyword>
<dbReference type="SMART" id="SM00233">
    <property type="entry name" value="PH"/>
    <property type="match status" value="1"/>
</dbReference>
<evidence type="ECO:0000313" key="4">
    <source>
        <dbReference type="RefSeq" id="XP_065651964.1"/>
    </source>
</evidence>
<dbReference type="SUPFAM" id="SSF50729">
    <property type="entry name" value="PH domain-like"/>
    <property type="match status" value="1"/>
</dbReference>
<dbReference type="InterPro" id="IPR001849">
    <property type="entry name" value="PH_domain"/>
</dbReference>
<dbReference type="InterPro" id="IPR011993">
    <property type="entry name" value="PH-like_dom_sf"/>
</dbReference>
<dbReference type="GeneID" id="101240709"/>
<evidence type="ECO:0000259" key="2">
    <source>
        <dbReference type="PROSITE" id="PS50003"/>
    </source>
</evidence>